<evidence type="ECO:0000259" key="8">
    <source>
        <dbReference type="PROSITE" id="PS51762"/>
    </source>
</evidence>
<dbReference type="InterPro" id="IPR016455">
    <property type="entry name" value="XTH"/>
</dbReference>
<keyword evidence="7" id="KW-0964">Secreted</keyword>
<dbReference type="GO" id="GO:0042546">
    <property type="term" value="P:cell wall biogenesis"/>
    <property type="evidence" value="ECO:0007669"/>
    <property type="project" value="InterPro"/>
</dbReference>
<keyword evidence="7" id="KW-0732">Signal</keyword>
<comment type="function">
    <text evidence="7">Catalyzes xyloglucan endohydrolysis (XEH) and/or endotransglycosylation (XET). Cleaves and religates xyloglucan polymers, an essential constituent of the primary cell wall, and thereby participates in cell wall construction of growing tissues.</text>
</comment>
<keyword evidence="3" id="KW-1015">Disulfide bond</keyword>
<dbReference type="InterPro" id="IPR013320">
    <property type="entry name" value="ConA-like_dom_sf"/>
</dbReference>
<organism evidence="9 10">
    <name type="scientific">Ceratodon purpureus</name>
    <name type="common">Fire moss</name>
    <name type="synonym">Dicranum purpureum</name>
    <dbReference type="NCBI Taxonomy" id="3225"/>
    <lineage>
        <taxon>Eukaryota</taxon>
        <taxon>Viridiplantae</taxon>
        <taxon>Streptophyta</taxon>
        <taxon>Embryophyta</taxon>
        <taxon>Bryophyta</taxon>
        <taxon>Bryophytina</taxon>
        <taxon>Bryopsida</taxon>
        <taxon>Dicranidae</taxon>
        <taxon>Pseudoditrichales</taxon>
        <taxon>Ditrichaceae</taxon>
        <taxon>Ceratodon</taxon>
    </lineage>
</organism>
<comment type="caution">
    <text evidence="9">The sequence shown here is derived from an EMBL/GenBank/DDBJ whole genome shotgun (WGS) entry which is preliminary data.</text>
</comment>
<dbReference type="Pfam" id="PF00722">
    <property type="entry name" value="Glyco_hydro_16"/>
    <property type="match status" value="1"/>
</dbReference>
<keyword evidence="7" id="KW-0961">Cell wall biogenesis/degradation</keyword>
<keyword evidence="4 7" id="KW-0326">Glycosidase</keyword>
<dbReference type="EMBL" id="CM026428">
    <property type="protein sequence ID" value="KAG0566974.1"/>
    <property type="molecule type" value="Genomic_DNA"/>
</dbReference>
<gene>
    <name evidence="9" type="ORF">KC19_7G101000</name>
</gene>
<dbReference type="PANTHER" id="PTHR31062">
    <property type="entry name" value="XYLOGLUCAN ENDOTRANSGLUCOSYLASE/HYDROLASE PROTEIN 8-RELATED"/>
    <property type="match status" value="1"/>
</dbReference>
<dbReference type="OrthoDB" id="4781at2759"/>
<sequence length="294" mass="32371">MASSRRIATMITMVALCMSMVGSGYGQTRGLAANFNTWTKNVRYSSDGRGLQLVLDPLSAAGVGSKTSYLFGGFGAWIKLPANDSSGTVTTFYMASPGPKHHEFDFEFLGNQTGKPFLLHTNIFVDGVGGREQQIYLGFDPSAAFHYYNFQWNKDVLVFYVDNTPVRMFKNLRGIVPNFAYPDSKAMGISLSIWDGSSWATQGGRIPINWAVAPFVATYQNFRLNGCVVNPNDKYGVRTCRGSTFAAPGAAAQTLGIGRIRQMRAVRANQVVYNYCDDRKRYPTAPPECAHNTL</sequence>
<keyword evidence="10" id="KW-1185">Reference proteome</keyword>
<keyword evidence="7" id="KW-0134">Cell wall</keyword>
<dbReference type="AlphaFoldDB" id="A0A8T0H9F5"/>
<evidence type="ECO:0000256" key="2">
    <source>
        <dbReference type="ARBA" id="ARBA00022801"/>
    </source>
</evidence>
<evidence type="ECO:0000256" key="4">
    <source>
        <dbReference type="ARBA" id="ARBA00023295"/>
    </source>
</evidence>
<keyword evidence="1 7" id="KW-0808">Transferase</keyword>
<evidence type="ECO:0000313" key="9">
    <source>
        <dbReference type="EMBL" id="KAG0566974.1"/>
    </source>
</evidence>
<dbReference type="GO" id="GO:0004553">
    <property type="term" value="F:hydrolase activity, hydrolyzing O-glycosyl compounds"/>
    <property type="evidence" value="ECO:0007669"/>
    <property type="project" value="InterPro"/>
</dbReference>
<dbReference type="InterPro" id="IPR044791">
    <property type="entry name" value="Beta-glucanase/XTH"/>
</dbReference>
<feature type="glycosylation site" description="N-linked (GlcNAc...) asparagine" evidence="6">
    <location>
        <position position="111"/>
    </location>
</feature>
<reference evidence="9" key="1">
    <citation type="submission" date="2020-06" db="EMBL/GenBank/DDBJ databases">
        <title>WGS assembly of Ceratodon purpureus strain R40.</title>
        <authorList>
            <person name="Carey S.B."/>
            <person name="Jenkins J."/>
            <person name="Shu S."/>
            <person name="Lovell J.T."/>
            <person name="Sreedasyam A."/>
            <person name="Maumus F."/>
            <person name="Tiley G.P."/>
            <person name="Fernandez-Pozo N."/>
            <person name="Barry K."/>
            <person name="Chen C."/>
            <person name="Wang M."/>
            <person name="Lipzen A."/>
            <person name="Daum C."/>
            <person name="Saski C.A."/>
            <person name="Payton A.C."/>
            <person name="Mcbreen J.C."/>
            <person name="Conrad R.E."/>
            <person name="Kollar L.M."/>
            <person name="Olsson S."/>
            <person name="Huttunen S."/>
            <person name="Landis J.B."/>
            <person name="Wickett N.J."/>
            <person name="Johnson M.G."/>
            <person name="Rensing S.A."/>
            <person name="Grimwood J."/>
            <person name="Schmutz J."/>
            <person name="Mcdaniel S.F."/>
        </authorList>
    </citation>
    <scope>NUCLEOTIDE SEQUENCE</scope>
    <source>
        <strain evidence="9">R40</strain>
    </source>
</reference>
<feature type="domain" description="GH16" evidence="8">
    <location>
        <begin position="23"/>
        <end position="219"/>
    </location>
</feature>
<dbReference type="InterPro" id="IPR000757">
    <property type="entry name" value="Beta-glucanase-like"/>
</dbReference>
<feature type="chain" id="PRO_5035965376" description="Xyloglucan endotransglucosylase/hydrolase" evidence="7">
    <location>
        <begin position="27"/>
        <end position="294"/>
    </location>
</feature>
<dbReference type="CDD" id="cd02176">
    <property type="entry name" value="GH16_XET"/>
    <property type="match status" value="1"/>
</dbReference>
<evidence type="ECO:0000256" key="6">
    <source>
        <dbReference type="PIRSR" id="PIRSR005604-2"/>
    </source>
</evidence>
<accession>A0A8T0H9F5</accession>
<feature type="active site" description="Proton donor" evidence="5">
    <location>
        <position position="107"/>
    </location>
</feature>
<evidence type="ECO:0000256" key="3">
    <source>
        <dbReference type="ARBA" id="ARBA00023157"/>
    </source>
</evidence>
<feature type="signal peptide" evidence="7">
    <location>
        <begin position="1"/>
        <end position="26"/>
    </location>
</feature>
<comment type="similarity">
    <text evidence="7">Belongs to the glycosyl hydrolase 16 family.</text>
</comment>
<evidence type="ECO:0000256" key="1">
    <source>
        <dbReference type="ARBA" id="ARBA00022679"/>
    </source>
</evidence>
<dbReference type="PIRSF" id="PIRSF005604">
    <property type="entry name" value="XET"/>
    <property type="match status" value="1"/>
</dbReference>
<comment type="subcellular location">
    <subcellularLocation>
        <location evidence="7">Secreted</location>
        <location evidence="7">Cell wall</location>
    </subcellularLocation>
    <subcellularLocation>
        <location evidence="7">Secreted</location>
        <location evidence="7">Extracellular space</location>
        <location evidence="7">Apoplast</location>
    </subcellularLocation>
</comment>
<evidence type="ECO:0000313" key="10">
    <source>
        <dbReference type="Proteomes" id="UP000822688"/>
    </source>
</evidence>
<proteinExistence type="inferred from homology"/>
<dbReference type="EC" id="2.4.1.207" evidence="7"/>
<evidence type="ECO:0000256" key="5">
    <source>
        <dbReference type="PIRSR" id="PIRSR005604-1"/>
    </source>
</evidence>
<dbReference type="InterPro" id="IPR010713">
    <property type="entry name" value="XET_C"/>
</dbReference>
<evidence type="ECO:0000256" key="7">
    <source>
        <dbReference type="RuleBase" id="RU361120"/>
    </source>
</evidence>
<protein>
    <recommendedName>
        <fullName evidence="7">Xyloglucan endotransglucosylase/hydrolase</fullName>
        <ecNumber evidence="7">2.4.1.207</ecNumber>
    </recommendedName>
</protein>
<dbReference type="GO" id="GO:0071555">
    <property type="term" value="P:cell wall organization"/>
    <property type="evidence" value="ECO:0007669"/>
    <property type="project" value="UniProtKB-KW"/>
</dbReference>
<dbReference type="Proteomes" id="UP000822688">
    <property type="component" value="Chromosome 7"/>
</dbReference>
<comment type="PTM">
    <text evidence="7">Contains at least one intrachain disulfide bond essential for its enzymatic activity.</text>
</comment>
<dbReference type="SUPFAM" id="SSF49899">
    <property type="entry name" value="Concanavalin A-like lectins/glucanases"/>
    <property type="match status" value="1"/>
</dbReference>
<dbReference type="GO" id="GO:0016762">
    <property type="term" value="F:xyloglucan:xyloglucosyl transferase activity"/>
    <property type="evidence" value="ECO:0007669"/>
    <property type="project" value="UniProtKB-EC"/>
</dbReference>
<dbReference type="GO" id="GO:0010411">
    <property type="term" value="P:xyloglucan metabolic process"/>
    <property type="evidence" value="ECO:0007669"/>
    <property type="project" value="InterPro"/>
</dbReference>
<dbReference type="Gene3D" id="2.60.120.200">
    <property type="match status" value="1"/>
</dbReference>
<dbReference type="Pfam" id="PF06955">
    <property type="entry name" value="XET_C"/>
    <property type="match status" value="1"/>
</dbReference>
<keyword evidence="7" id="KW-0052">Apoplast</keyword>
<feature type="active site" description="Nucleophile" evidence="5">
    <location>
        <position position="103"/>
    </location>
</feature>
<dbReference type="PROSITE" id="PS51762">
    <property type="entry name" value="GH16_2"/>
    <property type="match status" value="1"/>
</dbReference>
<name>A0A8T0H9F5_CERPU</name>
<keyword evidence="2 7" id="KW-0378">Hydrolase</keyword>
<dbReference type="GO" id="GO:0048046">
    <property type="term" value="C:apoplast"/>
    <property type="evidence" value="ECO:0007669"/>
    <property type="project" value="UniProtKB-SubCell"/>
</dbReference>